<keyword evidence="4" id="KW-0274">FAD</keyword>
<dbReference type="Pfam" id="PF13738">
    <property type="entry name" value="Pyr_redox_3"/>
    <property type="match status" value="1"/>
</dbReference>
<keyword evidence="3" id="KW-0285">Flavoprotein</keyword>
<dbReference type="InterPro" id="IPR051820">
    <property type="entry name" value="FAD-binding_MO"/>
</dbReference>
<evidence type="ECO:0000256" key="1">
    <source>
        <dbReference type="ARBA" id="ARBA00001974"/>
    </source>
</evidence>
<name>A0A077M8U4_9MICO</name>
<evidence type="ECO:0000256" key="3">
    <source>
        <dbReference type="ARBA" id="ARBA00022630"/>
    </source>
</evidence>
<dbReference type="PANTHER" id="PTHR43872">
    <property type="entry name" value="MONOOXYGENASE, PUTATIVE (AFU_ORTHOLOGUE AFUA_8G02570)-RELATED"/>
    <property type="match status" value="1"/>
</dbReference>
<reference evidence="8 9" key="1">
    <citation type="journal article" date="2013" name="ISME J.">
        <title>A metabolic model for members of the genus Tetrasphaera involved in enhanced biological phosphorus removal.</title>
        <authorList>
            <person name="Kristiansen R."/>
            <person name="Nguyen H.T.T."/>
            <person name="Saunders A.M."/>
            <person name="Nielsen J.L."/>
            <person name="Wimmer R."/>
            <person name="Le V.Q."/>
            <person name="McIlroy S.J."/>
            <person name="Petrovski S."/>
            <person name="Seviour R.J."/>
            <person name="Calteau A."/>
            <person name="Nielsen K.L."/>
            <person name="Nielsen P.H."/>
        </authorList>
    </citation>
    <scope>NUCLEOTIDE SEQUENCE [LARGE SCALE GENOMIC DNA]</scope>
    <source>
        <strain evidence="8 9">T1-X7</strain>
    </source>
</reference>
<organism evidence="8 9">
    <name type="scientific">Nostocoides japonicum T1-X7</name>
    <dbReference type="NCBI Taxonomy" id="1194083"/>
    <lineage>
        <taxon>Bacteria</taxon>
        <taxon>Bacillati</taxon>
        <taxon>Actinomycetota</taxon>
        <taxon>Actinomycetes</taxon>
        <taxon>Micrococcales</taxon>
        <taxon>Intrasporangiaceae</taxon>
        <taxon>Nostocoides</taxon>
    </lineage>
</organism>
<dbReference type="Proteomes" id="UP000035721">
    <property type="component" value="Unassembled WGS sequence"/>
</dbReference>
<evidence type="ECO:0000256" key="2">
    <source>
        <dbReference type="ARBA" id="ARBA00010139"/>
    </source>
</evidence>
<proteinExistence type="inferred from homology"/>
<dbReference type="Gene3D" id="3.50.50.60">
    <property type="entry name" value="FAD/NAD(P)-binding domain"/>
    <property type="match status" value="3"/>
</dbReference>
<evidence type="ECO:0000256" key="4">
    <source>
        <dbReference type="ARBA" id="ARBA00022827"/>
    </source>
</evidence>
<protein>
    <submittedName>
        <fullName evidence="8">Putative monooxygenase</fullName>
    </submittedName>
</protein>
<keyword evidence="5" id="KW-0521">NADP</keyword>
<dbReference type="PANTHER" id="PTHR43872:SF1">
    <property type="entry name" value="MONOOXYGENASE, PUTATIVE (AFU_ORTHOLOGUE AFUA_8G02570)-RELATED"/>
    <property type="match status" value="1"/>
</dbReference>
<dbReference type="EMBL" id="CAJB01000430">
    <property type="protein sequence ID" value="CCH80454.1"/>
    <property type="molecule type" value="Genomic_DNA"/>
</dbReference>
<comment type="caution">
    <text evidence="8">The sequence shown here is derived from an EMBL/GenBank/DDBJ whole genome shotgun (WGS) entry which is preliminary data.</text>
</comment>
<keyword evidence="7 8" id="KW-0503">Monooxygenase</keyword>
<dbReference type="AlphaFoldDB" id="A0A077M8U4"/>
<dbReference type="FunFam" id="3.50.50.60:FF:000228">
    <property type="entry name" value="FAD-containing monooxygenase EthA"/>
    <property type="match status" value="1"/>
</dbReference>
<accession>A0A077M8U4</accession>
<dbReference type="SUPFAM" id="SSF51905">
    <property type="entry name" value="FAD/NAD(P)-binding domain"/>
    <property type="match status" value="2"/>
</dbReference>
<keyword evidence="6" id="KW-0560">Oxidoreductase</keyword>
<evidence type="ECO:0000313" key="8">
    <source>
        <dbReference type="EMBL" id="CCH80454.1"/>
    </source>
</evidence>
<evidence type="ECO:0000256" key="6">
    <source>
        <dbReference type="ARBA" id="ARBA00023002"/>
    </source>
</evidence>
<evidence type="ECO:0000256" key="5">
    <source>
        <dbReference type="ARBA" id="ARBA00022857"/>
    </source>
</evidence>
<evidence type="ECO:0000256" key="7">
    <source>
        <dbReference type="ARBA" id="ARBA00023033"/>
    </source>
</evidence>
<dbReference type="GO" id="GO:0004497">
    <property type="term" value="F:monooxygenase activity"/>
    <property type="evidence" value="ECO:0007669"/>
    <property type="project" value="UniProtKB-KW"/>
</dbReference>
<comment type="cofactor">
    <cofactor evidence="1">
        <name>FAD</name>
        <dbReference type="ChEBI" id="CHEBI:57692"/>
    </cofactor>
</comment>
<keyword evidence="9" id="KW-1185">Reference proteome</keyword>
<comment type="similarity">
    <text evidence="2">Belongs to the FAD-binding monooxygenase family.</text>
</comment>
<evidence type="ECO:0000313" key="9">
    <source>
        <dbReference type="Proteomes" id="UP000035721"/>
    </source>
</evidence>
<gene>
    <name evidence="8" type="ORF">BN12_940007</name>
</gene>
<dbReference type="RefSeq" id="WP_327152650.1">
    <property type="nucleotide sequence ID" value="NZ_HF570958.1"/>
</dbReference>
<dbReference type="STRING" id="1194083.BN12_940007"/>
<sequence length="504" mass="54827">MSTDPGSTTPLASDAVDTDEAIESVDVLVVGAGISGIDMAYRIQTMCPGVSYAVLEARESMGGTWDLFRYPGIRSDSDMYTLGFPFEPWTGEQSISDGASILAYVRDTAAKYGIDAHIRYSHRVVEASWSGRDARWTVTVETPEGRRRLAASWIHTATGYYSYDAPHRADIPGLEDFAGDVAHPQFWPEDLQVGGRRVVVIGSGATAVTLVPALVEQGAAVVTMLQRSPSYLLALPSRDELARRLADRMGIERAYDLIRWKNILTALGLYQASRRTPRAVGRLLTSGAVRATSGSGLGPEHFAPHYDPWDQRMCFVPDGDLFAALRSGRATIVTDTIERVLPEGVRTSSGALLEADVVVTATGLAMQLFGGAALVVDGQPVNLPDRHLYRGLMIEGVPNLTTSVGYANASWTLRADLAARYACRLIAHVRSRGHASARPRPSGPMARRPVLPLTSGYVRRALADLPSQGDRDPWMIRQNYVLDRRALRRADVTRDMVFDAVGGS</sequence>
<dbReference type="InterPro" id="IPR036188">
    <property type="entry name" value="FAD/NAD-bd_sf"/>
</dbReference>